<dbReference type="Gene3D" id="3.30.70.270">
    <property type="match status" value="1"/>
</dbReference>
<dbReference type="EMBL" id="FTMN01000002">
    <property type="protein sequence ID" value="SIQ09278.1"/>
    <property type="molecule type" value="Genomic_DNA"/>
</dbReference>
<comment type="catalytic activity">
    <reaction evidence="2">
        <text>2 GTP = 3',3'-c-di-GMP + 2 diphosphate</text>
        <dbReference type="Rhea" id="RHEA:24898"/>
        <dbReference type="ChEBI" id="CHEBI:33019"/>
        <dbReference type="ChEBI" id="CHEBI:37565"/>
        <dbReference type="ChEBI" id="CHEBI:58805"/>
        <dbReference type="EC" id="2.7.7.65"/>
    </reaction>
</comment>
<keyword evidence="4" id="KW-0812">Transmembrane</keyword>
<dbReference type="EC" id="2.7.7.65" evidence="1"/>
<dbReference type="Proteomes" id="UP000186895">
    <property type="component" value="Unassembled WGS sequence"/>
</dbReference>
<dbReference type="InterPro" id="IPR043128">
    <property type="entry name" value="Rev_trsase/Diguanyl_cyclase"/>
</dbReference>
<dbReference type="AlphaFoldDB" id="A0A1N6PY23"/>
<evidence type="ECO:0000313" key="7">
    <source>
        <dbReference type="Proteomes" id="UP000186895"/>
    </source>
</evidence>
<evidence type="ECO:0000313" key="6">
    <source>
        <dbReference type="EMBL" id="SIQ09278.1"/>
    </source>
</evidence>
<feature type="transmembrane region" description="Helical" evidence="4">
    <location>
        <begin position="152"/>
        <end position="176"/>
    </location>
</feature>
<evidence type="ECO:0000256" key="2">
    <source>
        <dbReference type="ARBA" id="ARBA00034247"/>
    </source>
</evidence>
<dbReference type="PANTHER" id="PTHR45138">
    <property type="entry name" value="REGULATORY COMPONENTS OF SENSORY TRANSDUCTION SYSTEM"/>
    <property type="match status" value="1"/>
</dbReference>
<protein>
    <recommendedName>
        <fullName evidence="1">diguanylate cyclase</fullName>
        <ecNumber evidence="1">2.7.7.65</ecNumber>
    </recommendedName>
</protein>
<dbReference type="GO" id="GO:0005886">
    <property type="term" value="C:plasma membrane"/>
    <property type="evidence" value="ECO:0007669"/>
    <property type="project" value="TreeGrafter"/>
</dbReference>
<evidence type="ECO:0000259" key="5">
    <source>
        <dbReference type="PROSITE" id="PS50887"/>
    </source>
</evidence>
<dbReference type="SUPFAM" id="SSF55073">
    <property type="entry name" value="Nucleotide cyclase"/>
    <property type="match status" value="1"/>
</dbReference>
<dbReference type="RefSeq" id="WP_175611968.1">
    <property type="nucleotide sequence ID" value="NZ_FTMN01000002.1"/>
</dbReference>
<proteinExistence type="predicted"/>
<feature type="compositionally biased region" description="Basic and acidic residues" evidence="3">
    <location>
        <begin position="335"/>
        <end position="355"/>
    </location>
</feature>
<dbReference type="PANTHER" id="PTHR45138:SF9">
    <property type="entry name" value="DIGUANYLATE CYCLASE DGCM-RELATED"/>
    <property type="match status" value="1"/>
</dbReference>
<feature type="region of interest" description="Disordered" evidence="3">
    <location>
        <begin position="334"/>
        <end position="356"/>
    </location>
</feature>
<dbReference type="GO" id="GO:0052621">
    <property type="term" value="F:diguanylate cyclase activity"/>
    <property type="evidence" value="ECO:0007669"/>
    <property type="project" value="UniProtKB-EC"/>
</dbReference>
<feature type="domain" description="GGDEF" evidence="5">
    <location>
        <begin position="252"/>
        <end position="403"/>
    </location>
</feature>
<gene>
    <name evidence="6" type="ORF">SAMN05421647_102115</name>
</gene>
<organism evidence="6 7">
    <name type="scientific">Marinobacterium stanieri</name>
    <dbReference type="NCBI Taxonomy" id="49186"/>
    <lineage>
        <taxon>Bacteria</taxon>
        <taxon>Pseudomonadati</taxon>
        <taxon>Pseudomonadota</taxon>
        <taxon>Gammaproteobacteria</taxon>
        <taxon>Oceanospirillales</taxon>
        <taxon>Oceanospirillaceae</taxon>
        <taxon>Marinobacterium</taxon>
    </lineage>
</organism>
<dbReference type="InterPro" id="IPR029787">
    <property type="entry name" value="Nucleotide_cyclase"/>
</dbReference>
<feature type="region of interest" description="Disordered" evidence="3">
    <location>
        <begin position="392"/>
        <end position="420"/>
    </location>
</feature>
<name>A0A1N6PY23_9GAMM</name>
<dbReference type="GO" id="GO:1902201">
    <property type="term" value="P:negative regulation of bacterial-type flagellum-dependent cell motility"/>
    <property type="evidence" value="ECO:0007669"/>
    <property type="project" value="TreeGrafter"/>
</dbReference>
<keyword evidence="4" id="KW-0472">Membrane</keyword>
<evidence type="ECO:0000256" key="4">
    <source>
        <dbReference type="SAM" id="Phobius"/>
    </source>
</evidence>
<dbReference type="InterPro" id="IPR000160">
    <property type="entry name" value="GGDEF_dom"/>
</dbReference>
<dbReference type="PROSITE" id="PS50887">
    <property type="entry name" value="GGDEF"/>
    <property type="match status" value="1"/>
</dbReference>
<dbReference type="SMART" id="SM00267">
    <property type="entry name" value="GGDEF"/>
    <property type="match status" value="1"/>
</dbReference>
<dbReference type="STRING" id="49186.SAMN05421647_102115"/>
<keyword evidence="4" id="KW-1133">Transmembrane helix</keyword>
<sequence length="420" mass="47240">MTAIPLILLPLPLIFESRLLQLSDDQQLMIRTLPLLLTLVVVLLGLGLKHYRAVWLSLHLVLAGAMLQLLAAQSATNPAQYMTLLLASLIWPVLQWVILLLPDRHLLSRNGMRRLCLLAGPYASLLLLWHYAPLTLTEWLLALPPVLIEYTFTGLTLSHGALVWNLVWLALCLGFLRSRPLDTLVTLTLSIAMLLSLAKPDLPLIGSLYQVLSQLILIGALVHHGYSMAFLDTLTGVPGRRALEHYLQTPGRQYVIAMLDIDHFKQFNDRYGHDTGDQVLRMVASQLNTVQAGGRLFRYGGEEFTVVFRRRSEAEALPALETIREKVASYPLAIRDAKRPKSNEKGRQKRGKDAQNKVVNVTISIGACENQPDETPTQVIKRADQALYMAKEQGRNCVRTGRERPRQKRRSRTDFARETA</sequence>
<dbReference type="InterPro" id="IPR050469">
    <property type="entry name" value="Diguanylate_Cyclase"/>
</dbReference>
<dbReference type="GO" id="GO:0043709">
    <property type="term" value="P:cell adhesion involved in single-species biofilm formation"/>
    <property type="evidence" value="ECO:0007669"/>
    <property type="project" value="TreeGrafter"/>
</dbReference>
<keyword evidence="7" id="KW-1185">Reference proteome</keyword>
<feature type="transmembrane region" description="Helical" evidence="4">
    <location>
        <begin position="81"/>
        <end position="102"/>
    </location>
</feature>
<feature type="transmembrane region" description="Helical" evidence="4">
    <location>
        <begin position="29"/>
        <end position="48"/>
    </location>
</feature>
<dbReference type="NCBIfam" id="TIGR00254">
    <property type="entry name" value="GGDEF"/>
    <property type="match status" value="1"/>
</dbReference>
<feature type="transmembrane region" description="Helical" evidence="4">
    <location>
        <begin position="183"/>
        <end position="199"/>
    </location>
</feature>
<reference evidence="6 7" key="1">
    <citation type="submission" date="2017-01" db="EMBL/GenBank/DDBJ databases">
        <authorList>
            <person name="Mah S.A."/>
            <person name="Swanson W.J."/>
            <person name="Moy G.W."/>
            <person name="Vacquier V.D."/>
        </authorList>
    </citation>
    <scope>NUCLEOTIDE SEQUENCE [LARGE SCALE GENOMIC DNA]</scope>
    <source>
        <strain evidence="6 7">DSM 7027</strain>
    </source>
</reference>
<feature type="transmembrane region" description="Helical" evidence="4">
    <location>
        <begin position="55"/>
        <end position="75"/>
    </location>
</feature>
<dbReference type="eggNOG" id="COG2199">
    <property type="taxonomic scope" value="Bacteria"/>
</dbReference>
<evidence type="ECO:0000256" key="3">
    <source>
        <dbReference type="SAM" id="MobiDB-lite"/>
    </source>
</evidence>
<evidence type="ECO:0000256" key="1">
    <source>
        <dbReference type="ARBA" id="ARBA00012528"/>
    </source>
</evidence>
<feature type="transmembrane region" description="Helical" evidence="4">
    <location>
        <begin position="114"/>
        <end position="132"/>
    </location>
</feature>
<dbReference type="CDD" id="cd01949">
    <property type="entry name" value="GGDEF"/>
    <property type="match status" value="1"/>
</dbReference>
<dbReference type="Pfam" id="PF00990">
    <property type="entry name" value="GGDEF"/>
    <property type="match status" value="2"/>
</dbReference>
<accession>A0A1N6PY23</accession>